<comment type="caution">
    <text evidence="1">The sequence shown here is derived from an EMBL/GenBank/DDBJ whole genome shotgun (WGS) entry which is preliminary data.</text>
</comment>
<reference evidence="1 2" key="1">
    <citation type="submission" date="2018-03" db="EMBL/GenBank/DDBJ databases">
        <title>The draft genome of Sphingosinicella sp. GL-C-18.</title>
        <authorList>
            <person name="Liu L."/>
            <person name="Li L."/>
            <person name="Liang L."/>
            <person name="Zhang X."/>
            <person name="Wang T."/>
        </authorList>
    </citation>
    <scope>NUCLEOTIDE SEQUENCE [LARGE SCALE GENOMIC DNA]</scope>
    <source>
        <strain evidence="1 2">GL-C-18</strain>
    </source>
</reference>
<organism evidence="1 2">
    <name type="scientific">Allosphingosinicella deserti</name>
    <dbReference type="NCBI Taxonomy" id="2116704"/>
    <lineage>
        <taxon>Bacteria</taxon>
        <taxon>Pseudomonadati</taxon>
        <taxon>Pseudomonadota</taxon>
        <taxon>Alphaproteobacteria</taxon>
        <taxon>Sphingomonadales</taxon>
        <taxon>Sphingomonadaceae</taxon>
        <taxon>Allosphingosinicella</taxon>
    </lineage>
</organism>
<evidence type="ECO:0000313" key="2">
    <source>
        <dbReference type="Proteomes" id="UP000241167"/>
    </source>
</evidence>
<name>A0A2P7QW89_9SPHN</name>
<protein>
    <submittedName>
        <fullName evidence="1">Uncharacterized protein</fullName>
    </submittedName>
</protein>
<accession>A0A2P7QW89</accession>
<proteinExistence type="predicted"/>
<sequence>MKEANYVRLTLATDTIDLGQGWIEVVYGGLRLPIDDLDAVGDMLKFSLRSGGVLLLDPDAEFGIIRIAAPEGADSRETPPPSH</sequence>
<dbReference type="RefSeq" id="WP_106512401.1">
    <property type="nucleotide sequence ID" value="NZ_PXYI01000002.1"/>
</dbReference>
<keyword evidence="2" id="KW-1185">Reference proteome</keyword>
<dbReference type="EMBL" id="PXYI01000002">
    <property type="protein sequence ID" value="PSJ42232.1"/>
    <property type="molecule type" value="Genomic_DNA"/>
</dbReference>
<dbReference type="Proteomes" id="UP000241167">
    <property type="component" value="Unassembled WGS sequence"/>
</dbReference>
<evidence type="ECO:0000313" key="1">
    <source>
        <dbReference type="EMBL" id="PSJ42232.1"/>
    </source>
</evidence>
<gene>
    <name evidence="1" type="ORF">C7I55_08350</name>
</gene>
<dbReference type="AlphaFoldDB" id="A0A2P7QW89"/>